<gene>
    <name evidence="2" type="ORF">ACFP0N_24425</name>
</gene>
<dbReference type="Pfam" id="PF04471">
    <property type="entry name" value="Mrr_cat"/>
    <property type="match status" value="1"/>
</dbReference>
<organism evidence="2 3">
    <name type="scientific">Kitasatospora aburaviensis</name>
    <dbReference type="NCBI Taxonomy" id="67265"/>
    <lineage>
        <taxon>Bacteria</taxon>
        <taxon>Bacillati</taxon>
        <taxon>Actinomycetota</taxon>
        <taxon>Actinomycetes</taxon>
        <taxon>Kitasatosporales</taxon>
        <taxon>Streptomycetaceae</taxon>
        <taxon>Kitasatospora</taxon>
    </lineage>
</organism>
<dbReference type="EMBL" id="JBHSOD010000035">
    <property type="protein sequence ID" value="MFC5888116.1"/>
    <property type="molecule type" value="Genomic_DNA"/>
</dbReference>
<proteinExistence type="predicted"/>
<keyword evidence="2" id="KW-0540">Nuclease</keyword>
<comment type="caution">
    <text evidence="2">The sequence shown here is derived from an EMBL/GenBank/DDBJ whole genome shotgun (WGS) entry which is preliminary data.</text>
</comment>
<name>A0ABW1F1W4_9ACTN</name>
<dbReference type="GO" id="GO:0016787">
    <property type="term" value="F:hydrolase activity"/>
    <property type="evidence" value="ECO:0007669"/>
    <property type="project" value="UniProtKB-KW"/>
</dbReference>
<evidence type="ECO:0000313" key="3">
    <source>
        <dbReference type="Proteomes" id="UP001596067"/>
    </source>
</evidence>
<evidence type="ECO:0000259" key="1">
    <source>
        <dbReference type="Pfam" id="PF04471"/>
    </source>
</evidence>
<dbReference type="GO" id="GO:0004519">
    <property type="term" value="F:endonuclease activity"/>
    <property type="evidence" value="ECO:0007669"/>
    <property type="project" value="UniProtKB-KW"/>
</dbReference>
<sequence length="478" mass="51309">MDLTLTLRLHELLTAYKDLRQAPPGGQQRRGQKFNALLAELLQAWGLTARHSVRGVDGLDETDVFFTAEQTNYILEAKWEAEPINAEPLIKLADRLNNRPPGTRGIVLSVSGYTQPALEWVKRRQDILLLDITHIEALLCGLLSPYDLLHLLYAETAAAGNRLVPLADILVPSHDDPGPAPLLRPVGEAELPWPVVDNAADGVTASEAFLGVWAPTQTPSALAAARGNKLLITTPAGVVDFHTTTGRSTWALPLPGTEDRAVRGADGSLTVLCRGALMRWQPKTRDLQLLAGGFGGYATLETGQDGTLWVFNQVGPLHGGSITLARIGERPGDEQRHDVPFPSAERAVWLAPGRFFLTANGHSTPLDLTKDPAATKEDWVDSTLPNPKAAVAPDEHTVLYAGTRGSLHGSLHRSDLRQDAAPAELLTVTANRIIDLTVTNTGPAGTSGWMLADVSGNTQNPTPVLVRWDISAAPSTSG</sequence>
<dbReference type="Proteomes" id="UP001596067">
    <property type="component" value="Unassembled WGS sequence"/>
</dbReference>
<dbReference type="RefSeq" id="WP_345329123.1">
    <property type="nucleotide sequence ID" value="NZ_BAAAVH010000069.1"/>
</dbReference>
<protein>
    <submittedName>
        <fullName evidence="2">Restriction endonuclease</fullName>
        <ecNumber evidence="2">3.1.21.-</ecNumber>
    </submittedName>
</protein>
<reference evidence="3" key="1">
    <citation type="journal article" date="2019" name="Int. J. Syst. Evol. Microbiol.">
        <title>The Global Catalogue of Microorganisms (GCM) 10K type strain sequencing project: providing services to taxonomists for standard genome sequencing and annotation.</title>
        <authorList>
            <consortium name="The Broad Institute Genomics Platform"/>
            <consortium name="The Broad Institute Genome Sequencing Center for Infectious Disease"/>
            <person name="Wu L."/>
            <person name="Ma J."/>
        </authorList>
    </citation>
    <scope>NUCLEOTIDE SEQUENCE [LARGE SCALE GENOMIC DNA]</scope>
    <source>
        <strain evidence="3">CGMCC 4.1469</strain>
    </source>
</reference>
<dbReference type="EC" id="3.1.21.-" evidence="2"/>
<accession>A0ABW1F1W4</accession>
<feature type="domain" description="Restriction endonuclease type IV Mrr" evidence="1">
    <location>
        <begin position="31"/>
        <end position="138"/>
    </location>
</feature>
<keyword evidence="2" id="KW-0378">Hydrolase</keyword>
<evidence type="ECO:0000313" key="2">
    <source>
        <dbReference type="EMBL" id="MFC5888116.1"/>
    </source>
</evidence>
<dbReference type="SUPFAM" id="SSF52980">
    <property type="entry name" value="Restriction endonuclease-like"/>
    <property type="match status" value="1"/>
</dbReference>
<dbReference type="InterPro" id="IPR007560">
    <property type="entry name" value="Restrct_endonuc_IV_Mrr"/>
</dbReference>
<keyword evidence="3" id="KW-1185">Reference proteome</keyword>
<keyword evidence="2" id="KW-0255">Endonuclease</keyword>
<dbReference type="InterPro" id="IPR011335">
    <property type="entry name" value="Restrct_endonuc-II-like"/>
</dbReference>